<evidence type="ECO:0000256" key="10">
    <source>
        <dbReference type="ARBA" id="ARBA00038409"/>
    </source>
</evidence>
<dbReference type="SUPFAM" id="SSF57667">
    <property type="entry name" value="beta-beta-alpha zinc fingers"/>
    <property type="match status" value="2"/>
</dbReference>
<evidence type="ECO:0000256" key="3">
    <source>
        <dbReference type="ARBA" id="ARBA00022737"/>
    </source>
</evidence>
<dbReference type="GO" id="GO:0005634">
    <property type="term" value="C:nucleus"/>
    <property type="evidence" value="ECO:0007669"/>
    <property type="project" value="UniProtKB-SubCell"/>
</dbReference>
<dbReference type="EnsemblMetazoa" id="G24406.10">
    <property type="protein sequence ID" value="G24406.10:cds"/>
    <property type="gene ID" value="G24406"/>
</dbReference>
<comment type="similarity">
    <text evidence="10">Belongs to the Sp1 C2H2-type zinc-finger protein family.</text>
</comment>
<feature type="compositionally biased region" description="Low complexity" evidence="12">
    <location>
        <begin position="344"/>
        <end position="363"/>
    </location>
</feature>
<sequence>MTTITVRRNNQEYVVPASSSQDAQPSPLALLAATCSKIGDPATASEGGASQNGGNAVRVVGQAGGAEIVTPNFIQLPSGAIVDASGKQQFGIPVSIGPNGQIIQQTAQPQLFTNGNVQYSVIPSYPTIGIDSQDGSAIIIPASPSGNNAGQALFSSGQQTVLAAPNGQLIRAQGLPANNVIPNMGFANLTGNVVNLGGNLVSLGNVQGGPRSVQTVQLQSQYQQMPNFIQLPVSSGQATAAMQAIQLQNLQGFQMLQGTQPISTTAGGGGQTTGDGTQTVSSTGTVSIPTQPTQQQQPQTIQIQPQVLEISNVTSTPSKGGSDNNNGSKPPTPQTLTIQPNPVSSSPSSSSSSSSTTTQQPSQAAMPQILPASSLPIQQMPTLVYNAATGQLIPISQGMIMSNGQSIVMNSMPQMSSSTSTSTVSTVASSQSTQPVSVLQPGQIITPQQLGLQTIQGQNLQLGGQQSGQVITGTPWLSAINNLNMGNIRAPNTIQTIQVPNMTLQSLQGLPAVQSFQGIQTFQLTPQGQLIAAGPTPIQSNLTITSQGGLALAASQPQTSQQTQPAQSMSPQLSQQYTATVQNIQPAPQQAQIINANTGQPVAGTTIQQDPNDPTKWQVVQNPSNPPLSPTEQGIAQPGRRLRRVACTCPNCKDNEGRTGENKKKQHICHYPGCNKVYGKTSHLRAHLRWHSGERPFVCNWLFCGKRFTRSDELQRHRRTHTGEKRFECPECQKRFMRSDHLTKHRKTHKNKNASSALDSSETGEEGEIEGFSETLTVNTDEGPTTIQVVTYTGPPIQQRGMVVKVSSIALFCELEEQFLGWNCLCHPLIGLPEWTNQQSNELFVPTIREFRQPLIPRYRVHIPSRTLGYIKLFLDAMVTTGTLCPLILFWTSLIHLALLPASVSPLSCYQCTNEKTNIHCVDDFNLRSCDKDTCQTITSYSDVSEKLTILKSCTTNASCHNQRQEYERSCNVEASDWEYRLMVVFTGSDSFPEETYEFSNNSDYDH</sequence>
<feature type="domain" description="C2H2-type" evidence="13">
    <location>
        <begin position="727"/>
        <end position="754"/>
    </location>
</feature>
<dbReference type="GO" id="GO:0000981">
    <property type="term" value="F:DNA-binding transcription factor activity, RNA polymerase II-specific"/>
    <property type="evidence" value="ECO:0007669"/>
    <property type="project" value="TreeGrafter"/>
</dbReference>
<evidence type="ECO:0000256" key="6">
    <source>
        <dbReference type="ARBA" id="ARBA00023015"/>
    </source>
</evidence>
<evidence type="ECO:0000313" key="15">
    <source>
        <dbReference type="Proteomes" id="UP000005408"/>
    </source>
</evidence>
<keyword evidence="5" id="KW-0862">Zinc</keyword>
<dbReference type="Pfam" id="PF00096">
    <property type="entry name" value="zf-C2H2"/>
    <property type="match status" value="2"/>
</dbReference>
<proteinExistence type="inferred from homology"/>
<evidence type="ECO:0000256" key="12">
    <source>
        <dbReference type="SAM" id="MobiDB-lite"/>
    </source>
</evidence>
<dbReference type="PANTHER" id="PTHR23235">
    <property type="entry name" value="KRUEPPEL-LIKE TRANSCRIPTION FACTOR"/>
    <property type="match status" value="1"/>
</dbReference>
<evidence type="ECO:0000256" key="4">
    <source>
        <dbReference type="ARBA" id="ARBA00022771"/>
    </source>
</evidence>
<dbReference type="GO" id="GO:0008270">
    <property type="term" value="F:zinc ion binding"/>
    <property type="evidence" value="ECO:0007669"/>
    <property type="project" value="UniProtKB-KW"/>
</dbReference>
<feature type="region of interest" description="Disordered" evidence="12">
    <location>
        <begin position="261"/>
        <end position="366"/>
    </location>
</feature>
<feature type="compositionally biased region" description="Polar residues" evidence="12">
    <location>
        <begin position="309"/>
        <end position="343"/>
    </location>
</feature>
<feature type="domain" description="C2H2-type" evidence="13">
    <location>
        <begin position="667"/>
        <end position="696"/>
    </location>
</feature>
<protein>
    <recommendedName>
        <fullName evidence="13">C2H2-type domain-containing protein</fullName>
    </recommendedName>
</protein>
<dbReference type="InterPro" id="IPR036236">
    <property type="entry name" value="Znf_C2H2_sf"/>
</dbReference>
<keyword evidence="3" id="KW-0677">Repeat</keyword>
<evidence type="ECO:0000256" key="5">
    <source>
        <dbReference type="ARBA" id="ARBA00022833"/>
    </source>
</evidence>
<evidence type="ECO:0000256" key="1">
    <source>
        <dbReference type="ARBA" id="ARBA00004123"/>
    </source>
</evidence>
<dbReference type="FunFam" id="3.30.160.60:FF:000014">
    <property type="entry name" value="Transcription factor Sp3"/>
    <property type="match status" value="1"/>
</dbReference>
<evidence type="ECO:0000313" key="14">
    <source>
        <dbReference type="EnsemblMetazoa" id="G24406.10:cds"/>
    </source>
</evidence>
<dbReference type="PROSITE" id="PS00028">
    <property type="entry name" value="ZINC_FINGER_C2H2_1"/>
    <property type="match status" value="3"/>
</dbReference>
<organism evidence="14 15">
    <name type="scientific">Magallana gigas</name>
    <name type="common">Pacific oyster</name>
    <name type="synonym">Crassostrea gigas</name>
    <dbReference type="NCBI Taxonomy" id="29159"/>
    <lineage>
        <taxon>Eukaryota</taxon>
        <taxon>Metazoa</taxon>
        <taxon>Spiralia</taxon>
        <taxon>Lophotrochozoa</taxon>
        <taxon>Mollusca</taxon>
        <taxon>Bivalvia</taxon>
        <taxon>Autobranchia</taxon>
        <taxon>Pteriomorphia</taxon>
        <taxon>Ostreida</taxon>
        <taxon>Ostreoidea</taxon>
        <taxon>Ostreidae</taxon>
        <taxon>Magallana</taxon>
    </lineage>
</organism>
<dbReference type="Gene3D" id="3.30.160.60">
    <property type="entry name" value="Classic Zinc Finger"/>
    <property type="match status" value="3"/>
</dbReference>
<feature type="region of interest" description="Disordered" evidence="12">
    <location>
        <begin position="742"/>
        <end position="770"/>
    </location>
</feature>
<feature type="domain" description="C2H2-type" evidence="13">
    <location>
        <begin position="697"/>
        <end position="726"/>
    </location>
</feature>
<evidence type="ECO:0000256" key="7">
    <source>
        <dbReference type="ARBA" id="ARBA00023125"/>
    </source>
</evidence>
<evidence type="ECO:0000256" key="2">
    <source>
        <dbReference type="ARBA" id="ARBA00022723"/>
    </source>
</evidence>
<dbReference type="FunFam" id="3.30.160.60:FF:000100">
    <property type="entry name" value="Zinc finger 45-like"/>
    <property type="match status" value="1"/>
</dbReference>
<keyword evidence="7" id="KW-0238">DNA-binding</keyword>
<evidence type="ECO:0000259" key="13">
    <source>
        <dbReference type="PROSITE" id="PS50157"/>
    </source>
</evidence>
<evidence type="ECO:0000256" key="11">
    <source>
        <dbReference type="PROSITE-ProRule" id="PRU00042"/>
    </source>
</evidence>
<dbReference type="PANTHER" id="PTHR23235:SF165">
    <property type="entry name" value="TRANSCRIPTION FACTOR BTD"/>
    <property type="match status" value="1"/>
</dbReference>
<feature type="compositionally biased region" description="Low complexity" evidence="12">
    <location>
        <begin position="274"/>
        <end position="306"/>
    </location>
</feature>
<comment type="subcellular location">
    <subcellularLocation>
        <location evidence="1">Nucleus</location>
    </subcellularLocation>
</comment>
<dbReference type="InterPro" id="IPR013087">
    <property type="entry name" value="Znf_C2H2_type"/>
</dbReference>
<dbReference type="Proteomes" id="UP000005408">
    <property type="component" value="Unassembled WGS sequence"/>
</dbReference>
<name>A0A8W8KLK3_MAGGI</name>
<keyword evidence="8" id="KW-0804">Transcription</keyword>
<keyword evidence="9" id="KW-0539">Nucleus</keyword>
<evidence type="ECO:0000256" key="9">
    <source>
        <dbReference type="ARBA" id="ARBA00023242"/>
    </source>
</evidence>
<keyword evidence="4 11" id="KW-0863">Zinc-finger</keyword>
<keyword evidence="6" id="KW-0805">Transcription regulation</keyword>
<reference evidence="14" key="1">
    <citation type="submission" date="2022-08" db="UniProtKB">
        <authorList>
            <consortium name="EnsemblMetazoa"/>
        </authorList>
    </citation>
    <scope>IDENTIFICATION</scope>
    <source>
        <strain evidence="14">05x7-T-G4-1.051#20</strain>
    </source>
</reference>
<accession>A0A8W8KLK3</accession>
<keyword evidence="15" id="KW-1185">Reference proteome</keyword>
<feature type="compositionally biased region" description="Basic residues" evidence="12">
    <location>
        <begin position="743"/>
        <end position="752"/>
    </location>
</feature>
<dbReference type="SMART" id="SM00355">
    <property type="entry name" value="ZnF_C2H2"/>
    <property type="match status" value="3"/>
</dbReference>
<feature type="region of interest" description="Disordered" evidence="12">
    <location>
        <begin position="553"/>
        <end position="575"/>
    </location>
</feature>
<dbReference type="AlphaFoldDB" id="A0A8W8KLK3"/>
<keyword evidence="2" id="KW-0479">Metal-binding</keyword>
<dbReference type="GO" id="GO:0000978">
    <property type="term" value="F:RNA polymerase II cis-regulatory region sequence-specific DNA binding"/>
    <property type="evidence" value="ECO:0007669"/>
    <property type="project" value="TreeGrafter"/>
</dbReference>
<feature type="compositionally biased region" description="Low complexity" evidence="12">
    <location>
        <begin position="553"/>
        <end position="572"/>
    </location>
</feature>
<dbReference type="PROSITE" id="PS50157">
    <property type="entry name" value="ZINC_FINGER_C2H2_2"/>
    <property type="match status" value="3"/>
</dbReference>
<evidence type="ECO:0000256" key="8">
    <source>
        <dbReference type="ARBA" id="ARBA00023163"/>
    </source>
</evidence>